<dbReference type="Proteomes" id="UP000737018">
    <property type="component" value="Unassembled WGS sequence"/>
</dbReference>
<evidence type="ECO:0000313" key="2">
    <source>
        <dbReference type="Proteomes" id="UP000737018"/>
    </source>
</evidence>
<keyword evidence="2" id="KW-1185">Reference proteome</keyword>
<sequence>MKDVKQLIDICSDIGDLNNFYLIYTNKLKELDEAIVRFCKVHMNAQNRGDILQILDQWKPTQQEKKSPIMKIGRLLCSVPRHPDFAVGLDVPLKVLKTQLLKEKKQQLLPTAPGGCGKTASVTMLGHDKEIIDSEKLWEVPTGPRSEWKITQREACGGLAQLWVTFPALIDMWVELHELDEHGNDAVDNLHELTSWNRATLVRTRKESKDASENNNYYTCYNEDFVTQHDPLRELAIHESSRGPIRQRK</sequence>
<proteinExistence type="predicted"/>
<organism evidence="1 2">
    <name type="scientific">Castanea mollissima</name>
    <name type="common">Chinese chestnut</name>
    <dbReference type="NCBI Taxonomy" id="60419"/>
    <lineage>
        <taxon>Eukaryota</taxon>
        <taxon>Viridiplantae</taxon>
        <taxon>Streptophyta</taxon>
        <taxon>Embryophyta</taxon>
        <taxon>Tracheophyta</taxon>
        <taxon>Spermatophyta</taxon>
        <taxon>Magnoliopsida</taxon>
        <taxon>eudicotyledons</taxon>
        <taxon>Gunneridae</taxon>
        <taxon>Pentapetalae</taxon>
        <taxon>rosids</taxon>
        <taxon>fabids</taxon>
        <taxon>Fagales</taxon>
        <taxon>Fagaceae</taxon>
        <taxon>Castanea</taxon>
    </lineage>
</organism>
<comment type="caution">
    <text evidence="1">The sequence shown here is derived from an EMBL/GenBank/DDBJ whole genome shotgun (WGS) entry which is preliminary data.</text>
</comment>
<reference evidence="1" key="1">
    <citation type="submission" date="2020-03" db="EMBL/GenBank/DDBJ databases">
        <title>Castanea mollissima Vanexum genome sequencing.</title>
        <authorList>
            <person name="Staton M."/>
        </authorList>
    </citation>
    <scope>NUCLEOTIDE SEQUENCE</scope>
    <source>
        <tissue evidence="1">Leaf</tissue>
    </source>
</reference>
<dbReference type="OrthoDB" id="2016095at2759"/>
<evidence type="ECO:0000313" key="1">
    <source>
        <dbReference type="EMBL" id="KAF3953088.1"/>
    </source>
</evidence>
<dbReference type="EMBL" id="JRKL02004232">
    <property type="protein sequence ID" value="KAF3953088.1"/>
    <property type="molecule type" value="Genomic_DNA"/>
</dbReference>
<protein>
    <submittedName>
        <fullName evidence="1">Uncharacterized protein</fullName>
    </submittedName>
</protein>
<name>A0A8J4QLB2_9ROSI</name>
<accession>A0A8J4QLB2</accession>
<dbReference type="AlphaFoldDB" id="A0A8J4QLB2"/>
<gene>
    <name evidence="1" type="ORF">CMV_021438</name>
</gene>